<reference evidence="1 2" key="1">
    <citation type="submission" date="2018-09" db="EMBL/GenBank/DDBJ databases">
        <title>Paenibacillus SK2017-BO5.</title>
        <authorList>
            <person name="Piskunova J.V."/>
            <person name="Dubiley S.A."/>
            <person name="Severinov K.V."/>
        </authorList>
    </citation>
    <scope>NUCLEOTIDE SEQUENCE [LARGE SCALE GENOMIC DNA]</scope>
    <source>
        <strain evidence="1 2">BO5</strain>
    </source>
</reference>
<protein>
    <submittedName>
        <fullName evidence="1">Uncharacterized protein</fullName>
    </submittedName>
</protein>
<dbReference type="Proteomes" id="UP000266177">
    <property type="component" value="Unassembled WGS sequence"/>
</dbReference>
<accession>A0A3A3H2J3</accession>
<evidence type="ECO:0000313" key="1">
    <source>
        <dbReference type="EMBL" id="RJG25557.1"/>
    </source>
</evidence>
<name>A0A3A3H2J3_PANTH</name>
<organism evidence="1 2">
    <name type="scientific">Paenibacillus thiaminolyticus</name>
    <name type="common">Bacillus thiaminolyticus</name>
    <dbReference type="NCBI Taxonomy" id="49283"/>
    <lineage>
        <taxon>Bacteria</taxon>
        <taxon>Bacillati</taxon>
        <taxon>Bacillota</taxon>
        <taxon>Bacilli</taxon>
        <taxon>Bacillales</taxon>
        <taxon>Paenibacillaceae</taxon>
        <taxon>Paenibacillus</taxon>
    </lineage>
</organism>
<evidence type="ECO:0000313" key="2">
    <source>
        <dbReference type="Proteomes" id="UP000266177"/>
    </source>
</evidence>
<gene>
    <name evidence="1" type="ORF">DQX05_05545</name>
</gene>
<dbReference type="AlphaFoldDB" id="A0A3A3H2J3"/>
<sequence>MCRNLSYFGLDRRKSSGIDVVLQECCQIGQSKQKIDARVQDFSKKPAPLSLLFPQPPLFTMTHYKGTQAAPYYEVRHSHRLF</sequence>
<proteinExistence type="predicted"/>
<dbReference type="EMBL" id="QYZD01000003">
    <property type="protein sequence ID" value="RJG25557.1"/>
    <property type="molecule type" value="Genomic_DNA"/>
</dbReference>
<comment type="caution">
    <text evidence="1">The sequence shown here is derived from an EMBL/GenBank/DDBJ whole genome shotgun (WGS) entry which is preliminary data.</text>
</comment>